<keyword evidence="2" id="KW-0812">Transmembrane</keyword>
<protein>
    <recommendedName>
        <fullName evidence="5">Transmembrane protein</fullName>
    </recommendedName>
</protein>
<evidence type="ECO:0000313" key="3">
    <source>
        <dbReference type="EMBL" id="KAL0059009.1"/>
    </source>
</evidence>
<feature type="region of interest" description="Disordered" evidence="1">
    <location>
        <begin position="330"/>
        <end position="350"/>
    </location>
</feature>
<sequence length="350" mass="38892">MPALFPDVRLQVLSSLIYFLGLTILAHCISRRLLTSWISQWPRFLVLMIFVDSWMFVFSSGMLIFGVGLETTKAACHGAIVICIVFYTSSKILIYLFLSEKVFLIWSITAVGGRFRSPVYLVCLGTMVGYLVVLILMIRGKIHFWRDDGACVIGLKAFSSIPLLIYDLYLTVFLNGLFLWPICRSNIGNPRIKRVAIRTLVASVAALVTSAVNIGVLTIQHGRQLGWVCLGSCGTDVVLNAIAIFWVTNANSDTQSEYPTENTQSPRPPRRLGRLSLSTFLRTRPKPQHTSLELRTELTTPAVSRFLSSTAQQDSDQSHVLQVMVTTQKNIETSGGEESCDVKGPPLENV</sequence>
<evidence type="ECO:0000256" key="2">
    <source>
        <dbReference type="SAM" id="Phobius"/>
    </source>
</evidence>
<proteinExistence type="predicted"/>
<reference evidence="3 4" key="1">
    <citation type="submission" date="2024-05" db="EMBL/GenBank/DDBJ databases">
        <title>A draft genome resource for the thread blight pathogen Marasmius tenuissimus strain MS-2.</title>
        <authorList>
            <person name="Yulfo-Soto G.E."/>
            <person name="Baruah I.K."/>
            <person name="Amoako-Attah I."/>
            <person name="Bukari Y."/>
            <person name="Meinhardt L.W."/>
            <person name="Bailey B.A."/>
            <person name="Cohen S.P."/>
        </authorList>
    </citation>
    <scope>NUCLEOTIDE SEQUENCE [LARGE SCALE GENOMIC DNA]</scope>
    <source>
        <strain evidence="3 4">MS-2</strain>
    </source>
</reference>
<feature type="transmembrane region" description="Helical" evidence="2">
    <location>
        <begin position="119"/>
        <end position="138"/>
    </location>
</feature>
<keyword evidence="2" id="KW-0472">Membrane</keyword>
<evidence type="ECO:0000313" key="4">
    <source>
        <dbReference type="Proteomes" id="UP001437256"/>
    </source>
</evidence>
<feature type="transmembrane region" description="Helical" evidence="2">
    <location>
        <begin position="163"/>
        <end position="183"/>
    </location>
</feature>
<organism evidence="3 4">
    <name type="scientific">Marasmius tenuissimus</name>
    <dbReference type="NCBI Taxonomy" id="585030"/>
    <lineage>
        <taxon>Eukaryota</taxon>
        <taxon>Fungi</taxon>
        <taxon>Dikarya</taxon>
        <taxon>Basidiomycota</taxon>
        <taxon>Agaricomycotina</taxon>
        <taxon>Agaricomycetes</taxon>
        <taxon>Agaricomycetidae</taxon>
        <taxon>Agaricales</taxon>
        <taxon>Marasmiineae</taxon>
        <taxon>Marasmiaceae</taxon>
        <taxon>Marasmius</taxon>
    </lineage>
</organism>
<evidence type="ECO:0008006" key="5">
    <source>
        <dbReference type="Google" id="ProtNLM"/>
    </source>
</evidence>
<dbReference type="Proteomes" id="UP001437256">
    <property type="component" value="Unassembled WGS sequence"/>
</dbReference>
<comment type="caution">
    <text evidence="3">The sequence shown here is derived from an EMBL/GenBank/DDBJ whole genome shotgun (WGS) entry which is preliminary data.</text>
</comment>
<feature type="transmembrane region" description="Helical" evidence="2">
    <location>
        <begin position="77"/>
        <end position="98"/>
    </location>
</feature>
<feature type="transmembrane region" description="Helical" evidence="2">
    <location>
        <begin position="41"/>
        <end position="65"/>
    </location>
</feature>
<feature type="transmembrane region" description="Helical" evidence="2">
    <location>
        <begin position="225"/>
        <end position="247"/>
    </location>
</feature>
<name>A0ABR2ZDK6_9AGAR</name>
<keyword evidence="4" id="KW-1185">Reference proteome</keyword>
<accession>A0ABR2ZDK6</accession>
<keyword evidence="2" id="KW-1133">Transmembrane helix</keyword>
<evidence type="ECO:0000256" key="1">
    <source>
        <dbReference type="SAM" id="MobiDB-lite"/>
    </source>
</evidence>
<dbReference type="PANTHER" id="PTHR38848">
    <property type="entry name" value="G-PROTEIN COUPLED RECEPTORS FAMILY 3 PROFILE DOMAIN-CONTAINING PROTEIN"/>
    <property type="match status" value="1"/>
</dbReference>
<dbReference type="PANTHER" id="PTHR38848:SF3">
    <property type="entry name" value="G-PROTEIN COUPLED RECEPTORS FAMILY 3 PROFILE DOMAIN-CONTAINING PROTEIN"/>
    <property type="match status" value="1"/>
</dbReference>
<feature type="transmembrane region" description="Helical" evidence="2">
    <location>
        <begin position="195"/>
        <end position="219"/>
    </location>
</feature>
<gene>
    <name evidence="3" type="ORF">AAF712_014278</name>
</gene>
<dbReference type="EMBL" id="JBBXMP010000256">
    <property type="protein sequence ID" value="KAL0059009.1"/>
    <property type="molecule type" value="Genomic_DNA"/>
</dbReference>
<feature type="transmembrane region" description="Helical" evidence="2">
    <location>
        <begin position="12"/>
        <end position="29"/>
    </location>
</feature>